<protein>
    <recommendedName>
        <fullName evidence="3">Protein kinase domain-containing protein</fullName>
    </recommendedName>
</protein>
<evidence type="ECO:0000313" key="1">
    <source>
        <dbReference type="EMBL" id="OON18951.1"/>
    </source>
</evidence>
<dbReference type="SUPFAM" id="SSF56112">
    <property type="entry name" value="Protein kinase-like (PK-like)"/>
    <property type="match status" value="1"/>
</dbReference>
<name>A0A1S8WX17_OPIVI</name>
<feature type="non-terminal residue" evidence="1">
    <location>
        <position position="1"/>
    </location>
</feature>
<gene>
    <name evidence="1" type="ORF">X801_05187</name>
</gene>
<dbReference type="AlphaFoldDB" id="A0A1S8WX17"/>
<evidence type="ECO:0008006" key="3">
    <source>
        <dbReference type="Google" id="ProtNLM"/>
    </source>
</evidence>
<proteinExistence type="predicted"/>
<dbReference type="InterPro" id="IPR011009">
    <property type="entry name" value="Kinase-like_dom_sf"/>
</dbReference>
<sequence>VIGNADKHSDRSVLKVFDKTLDLHYAVKVFHKHSLVKRGRRCVKQTIEEARILRRAMEYLSGGELFDLWKRVLRVSHPLLRFLVSQVALALGKFLTHDPRKLCSLQTIYIRSQLYTVI</sequence>
<keyword evidence="2" id="KW-1185">Reference proteome</keyword>
<dbReference type="EMBL" id="KV893704">
    <property type="protein sequence ID" value="OON18951.1"/>
    <property type="molecule type" value="Genomic_DNA"/>
</dbReference>
<evidence type="ECO:0000313" key="2">
    <source>
        <dbReference type="Proteomes" id="UP000243686"/>
    </source>
</evidence>
<accession>A0A1S8WX17</accession>
<organism evidence="1 2">
    <name type="scientific">Opisthorchis viverrini</name>
    <name type="common">Southeast Asian liver fluke</name>
    <dbReference type="NCBI Taxonomy" id="6198"/>
    <lineage>
        <taxon>Eukaryota</taxon>
        <taxon>Metazoa</taxon>
        <taxon>Spiralia</taxon>
        <taxon>Lophotrochozoa</taxon>
        <taxon>Platyhelminthes</taxon>
        <taxon>Trematoda</taxon>
        <taxon>Digenea</taxon>
        <taxon>Opisthorchiida</taxon>
        <taxon>Opisthorchiata</taxon>
        <taxon>Opisthorchiidae</taxon>
        <taxon>Opisthorchis</taxon>
    </lineage>
</organism>
<reference evidence="1 2" key="1">
    <citation type="submission" date="2015-03" db="EMBL/GenBank/DDBJ databases">
        <title>Draft genome of the nematode, Opisthorchis viverrini.</title>
        <authorList>
            <person name="Mitreva M."/>
        </authorList>
    </citation>
    <scope>NUCLEOTIDE SEQUENCE [LARGE SCALE GENOMIC DNA]</scope>
    <source>
        <strain evidence="1">Khon Kaen</strain>
    </source>
</reference>
<dbReference type="Proteomes" id="UP000243686">
    <property type="component" value="Unassembled WGS sequence"/>
</dbReference>